<dbReference type="GO" id="GO:0046872">
    <property type="term" value="F:metal ion binding"/>
    <property type="evidence" value="ECO:0007669"/>
    <property type="project" value="UniProtKB-KW"/>
</dbReference>
<evidence type="ECO:0000256" key="3">
    <source>
        <dbReference type="ARBA" id="ARBA00022670"/>
    </source>
</evidence>
<dbReference type="STRING" id="642492.Clole_2070"/>
<dbReference type="GO" id="GO:0005829">
    <property type="term" value="C:cytosol"/>
    <property type="evidence" value="ECO:0007669"/>
    <property type="project" value="TreeGrafter"/>
</dbReference>
<evidence type="ECO:0000256" key="14">
    <source>
        <dbReference type="ARBA" id="ARBA00075285"/>
    </source>
</evidence>
<dbReference type="NCBIfam" id="TIGR01893">
    <property type="entry name" value="aa-his-dipept"/>
    <property type="match status" value="1"/>
</dbReference>
<dbReference type="PANTHER" id="PTHR43501">
    <property type="entry name" value="CYTOSOL NON-SPECIFIC DIPEPTIDASE"/>
    <property type="match status" value="1"/>
</dbReference>
<sequence>MSDVLKALQPRKVFEYFEVISNIPRGSGNERVISDYMVKFATDLGLEVKQDEAYNIYIKKPATPGYENAPTVILQGHLDMVCEKNKETVHDFEKDGLELYIEGDWIGAKGTTLGADNGIAIAYQMAVLADDTLKHPALECLMTTDEERGMSGVAHLHPEYLSGKVLLNLDTDVEGEFLLSCAGGAKAYLTMVLDKEAASHELVYYRLVLNGLKGGHSGADIHFERANAHILMGRMLYALKSKIDFKLAEIIGGSKDNVITRECEVTIAVKKEQVETLKATAYEMVEVFQKEYSAQEEHICLTLEEVAVPKEVLIDDCLNRLIDILVMLPNGVMGYDQHMKGLVQTSLNLGILQMHSDRIELGSAVRSSVASRKVELLAKLEAFSRAFNLKFEVKGDYPAWQYNEKSRIRECVGELYMKMYGKEPIMTAIHAGLECGFIAEKLPGLDMISFGPNVKHIHSPQEVASISSMARVYEYLVKLLENLVAY</sequence>
<dbReference type="Pfam" id="PF01546">
    <property type="entry name" value="Peptidase_M20"/>
    <property type="match status" value="1"/>
</dbReference>
<dbReference type="AlphaFoldDB" id="F2JQC2"/>
<dbReference type="InterPro" id="IPR011650">
    <property type="entry name" value="Peptidase_M20_dimer"/>
</dbReference>
<protein>
    <recommendedName>
        <fullName evidence="13">Cytosol non-specific dipeptidase</fullName>
        <ecNumber evidence="10">3.4.13.18</ecNumber>
    </recommendedName>
    <alternativeName>
        <fullName evidence="16">Aminoacyl-histidine dipeptidase</fullName>
    </alternativeName>
    <alternativeName>
        <fullName evidence="15">Beta-alanyl-histidine dipeptidase</fullName>
    </alternativeName>
    <alternativeName>
        <fullName evidence="14">Carnosinase</fullName>
    </alternativeName>
    <alternativeName>
        <fullName evidence="11">Peptidase D</fullName>
    </alternativeName>
    <alternativeName>
        <fullName evidence="17">Xaa-His dipeptidase</fullName>
    </alternativeName>
</protein>
<organism evidence="19 20">
    <name type="scientific">Cellulosilyticum lentocellum (strain ATCC 49066 / DSM 5427 / NCIMB 11756 / RHM5)</name>
    <name type="common">Clostridium lentocellum</name>
    <dbReference type="NCBI Taxonomy" id="642492"/>
    <lineage>
        <taxon>Bacteria</taxon>
        <taxon>Bacillati</taxon>
        <taxon>Bacillota</taxon>
        <taxon>Clostridia</taxon>
        <taxon>Lachnospirales</taxon>
        <taxon>Cellulosilyticaceae</taxon>
        <taxon>Cellulosilyticum</taxon>
    </lineage>
</organism>
<evidence type="ECO:0000313" key="20">
    <source>
        <dbReference type="Proteomes" id="UP000008467"/>
    </source>
</evidence>
<feature type="domain" description="Peptidase M20 dimerisation" evidence="18">
    <location>
        <begin position="211"/>
        <end position="293"/>
    </location>
</feature>
<proteinExistence type="inferred from homology"/>
<dbReference type="InterPro" id="IPR001160">
    <property type="entry name" value="Peptidase_M20C"/>
</dbReference>
<evidence type="ECO:0000256" key="13">
    <source>
        <dbReference type="ARBA" id="ARBA00071271"/>
    </source>
</evidence>
<name>F2JQC2_CELLD</name>
<dbReference type="Proteomes" id="UP000008467">
    <property type="component" value="Chromosome"/>
</dbReference>
<reference evidence="19 20" key="1">
    <citation type="journal article" date="2011" name="J. Bacteriol.">
        <title>Complete genome sequence of the cellulose-degrading bacterium Cellulosilyticum lentocellum.</title>
        <authorList>
            <consortium name="US DOE Joint Genome Institute"/>
            <person name="Miller D.A."/>
            <person name="Suen G."/>
            <person name="Bruce D."/>
            <person name="Copeland A."/>
            <person name="Cheng J.F."/>
            <person name="Detter C."/>
            <person name="Goodwin L.A."/>
            <person name="Han C.S."/>
            <person name="Hauser L.J."/>
            <person name="Land M.L."/>
            <person name="Lapidus A."/>
            <person name="Lucas S."/>
            <person name="Meincke L."/>
            <person name="Pitluck S."/>
            <person name="Tapia R."/>
            <person name="Teshima H."/>
            <person name="Woyke T."/>
            <person name="Fox B.G."/>
            <person name="Angert E.R."/>
            <person name="Currie C.R."/>
        </authorList>
    </citation>
    <scope>NUCLEOTIDE SEQUENCE [LARGE SCALE GENOMIC DNA]</scope>
    <source>
        <strain evidence="20">ATCC 49066 / DSM 5427 / NCIMB 11756 / RHM5</strain>
    </source>
</reference>
<dbReference type="GO" id="GO:0070573">
    <property type="term" value="F:metallodipeptidase activity"/>
    <property type="evidence" value="ECO:0007669"/>
    <property type="project" value="TreeGrafter"/>
</dbReference>
<accession>F2JQC2</accession>
<dbReference type="InterPro" id="IPR002933">
    <property type="entry name" value="Peptidase_M20"/>
</dbReference>
<evidence type="ECO:0000313" key="19">
    <source>
        <dbReference type="EMBL" id="ADZ83784.1"/>
    </source>
</evidence>
<keyword evidence="8" id="KW-0170">Cobalt</keyword>
<keyword evidence="5" id="KW-0378">Hydrolase</keyword>
<evidence type="ECO:0000256" key="15">
    <source>
        <dbReference type="ARBA" id="ARBA00076004"/>
    </source>
</evidence>
<comment type="catalytic activity">
    <reaction evidence="9">
        <text>Hydrolysis of dipeptides, preferentially hydrophobic dipeptides including prolyl amino acids.</text>
        <dbReference type="EC" id="3.4.13.18"/>
    </reaction>
</comment>
<dbReference type="CDD" id="cd03890">
    <property type="entry name" value="M20_pepD"/>
    <property type="match status" value="1"/>
</dbReference>
<dbReference type="FunFam" id="3.40.630.10:FF:000018">
    <property type="entry name" value="Aminoacyl-histidine dipeptidase PepD"/>
    <property type="match status" value="1"/>
</dbReference>
<evidence type="ECO:0000256" key="8">
    <source>
        <dbReference type="ARBA" id="ARBA00023285"/>
    </source>
</evidence>
<dbReference type="PIRSF" id="PIRSF016599">
    <property type="entry name" value="Xaa-His_dipept"/>
    <property type="match status" value="1"/>
</dbReference>
<evidence type="ECO:0000256" key="9">
    <source>
        <dbReference type="ARBA" id="ARBA00036421"/>
    </source>
</evidence>
<dbReference type="PRINTS" id="PR00934">
    <property type="entry name" value="XHISDIPTASE"/>
</dbReference>
<dbReference type="GO" id="GO:0006508">
    <property type="term" value="P:proteolysis"/>
    <property type="evidence" value="ECO:0007669"/>
    <property type="project" value="UniProtKB-KW"/>
</dbReference>
<dbReference type="eggNOG" id="COG2195">
    <property type="taxonomic scope" value="Bacteria"/>
</dbReference>
<evidence type="ECO:0000256" key="7">
    <source>
        <dbReference type="ARBA" id="ARBA00023049"/>
    </source>
</evidence>
<keyword evidence="20" id="KW-1185">Reference proteome</keyword>
<keyword evidence="4" id="KW-0479">Metal-binding</keyword>
<dbReference type="EC" id="3.4.13.18" evidence="10"/>
<dbReference type="KEGG" id="cle:Clole_2070"/>
<dbReference type="SUPFAM" id="SSF53187">
    <property type="entry name" value="Zn-dependent exopeptidases"/>
    <property type="match status" value="1"/>
</dbReference>
<evidence type="ECO:0000256" key="6">
    <source>
        <dbReference type="ARBA" id="ARBA00022833"/>
    </source>
</evidence>
<evidence type="ECO:0000256" key="4">
    <source>
        <dbReference type="ARBA" id="ARBA00022723"/>
    </source>
</evidence>
<keyword evidence="6" id="KW-0862">Zinc</keyword>
<comment type="similarity">
    <text evidence="12">Belongs to the peptidase M20C family.</text>
</comment>
<dbReference type="FunFam" id="3.40.630.10:FF:000015">
    <property type="entry name" value="Aminoacyl-histidine dipeptidase PepD"/>
    <property type="match status" value="1"/>
</dbReference>
<evidence type="ECO:0000256" key="17">
    <source>
        <dbReference type="ARBA" id="ARBA00078074"/>
    </source>
</evidence>
<comment type="cofactor">
    <cofactor evidence="2">
        <name>Zn(2+)</name>
        <dbReference type="ChEBI" id="CHEBI:29105"/>
    </cofactor>
</comment>
<evidence type="ECO:0000256" key="1">
    <source>
        <dbReference type="ARBA" id="ARBA00001941"/>
    </source>
</evidence>
<dbReference type="RefSeq" id="WP_013657078.1">
    <property type="nucleotide sequence ID" value="NC_015275.1"/>
</dbReference>
<dbReference type="Pfam" id="PF07687">
    <property type="entry name" value="M20_dimer"/>
    <property type="match status" value="1"/>
</dbReference>
<evidence type="ECO:0000256" key="2">
    <source>
        <dbReference type="ARBA" id="ARBA00001947"/>
    </source>
</evidence>
<dbReference type="HOGENOM" id="CLU_028526_0_0_9"/>
<evidence type="ECO:0000256" key="16">
    <source>
        <dbReference type="ARBA" id="ARBA00077688"/>
    </source>
</evidence>
<evidence type="ECO:0000256" key="12">
    <source>
        <dbReference type="ARBA" id="ARBA00061423"/>
    </source>
</evidence>
<comment type="cofactor">
    <cofactor evidence="1">
        <name>Co(2+)</name>
        <dbReference type="ChEBI" id="CHEBI:48828"/>
    </cofactor>
</comment>
<keyword evidence="7" id="KW-0482">Metalloprotease</keyword>
<gene>
    <name evidence="19" type="ordered locus">Clole_2070</name>
</gene>
<keyword evidence="3" id="KW-0645">Protease</keyword>
<evidence type="ECO:0000256" key="5">
    <source>
        <dbReference type="ARBA" id="ARBA00022801"/>
    </source>
</evidence>
<evidence type="ECO:0000259" key="18">
    <source>
        <dbReference type="Pfam" id="PF07687"/>
    </source>
</evidence>
<dbReference type="Gene3D" id="3.40.630.10">
    <property type="entry name" value="Zn peptidases"/>
    <property type="match status" value="2"/>
</dbReference>
<dbReference type="EMBL" id="CP002582">
    <property type="protein sequence ID" value="ADZ83784.1"/>
    <property type="molecule type" value="Genomic_DNA"/>
</dbReference>
<evidence type="ECO:0000256" key="10">
    <source>
        <dbReference type="ARBA" id="ARBA00038976"/>
    </source>
</evidence>
<evidence type="ECO:0000256" key="11">
    <source>
        <dbReference type="ARBA" id="ARBA00044252"/>
    </source>
</evidence>
<dbReference type="PANTHER" id="PTHR43501:SF1">
    <property type="entry name" value="CYTOSOL NON-SPECIFIC DIPEPTIDASE"/>
    <property type="match status" value="1"/>
</dbReference>